<evidence type="ECO:0000313" key="1">
    <source>
        <dbReference type="Ensembl" id="ENSMSIP00000022615.1"/>
    </source>
</evidence>
<proteinExistence type="predicted"/>
<reference evidence="1" key="1">
    <citation type="submission" date="2025-08" db="UniProtKB">
        <authorList>
            <consortium name="Ensembl"/>
        </authorList>
    </citation>
    <scope>IDENTIFICATION</scope>
</reference>
<protein>
    <submittedName>
        <fullName evidence="1">RIKEN cDNA I0C0044D17 gene</fullName>
    </submittedName>
</protein>
<dbReference type="GeneTree" id="ENSGT00860000136189"/>
<name>A0A8C6HLZ7_MUSSI</name>
<dbReference type="Ensembl" id="ENSMSIT00000028523.1">
    <property type="protein sequence ID" value="ENSMSIP00000022615.1"/>
    <property type="gene ID" value="ENSMSIG00000019204.1"/>
</dbReference>
<accession>A0A8C6HLZ7</accession>
<reference evidence="1" key="2">
    <citation type="submission" date="2025-09" db="UniProtKB">
        <authorList>
            <consortium name="Ensembl"/>
        </authorList>
    </citation>
    <scope>IDENTIFICATION</scope>
</reference>
<sequence length="169" mass="18895">MALADAQFSLGARHECRILQAFCVEKLASWSPRPEFELTFLLLPHGLQQENDRHFVDEMANPERQIMKMKCPIMVSGTGQKNECAPIALNSTLQRGVRQGKELSVLSTLGPDHRKSQATAALCPTILYQLQHESSLSESLSWFAVEVSKPEILKDLLPGRGLFLPGLRR</sequence>
<dbReference type="AlphaFoldDB" id="A0A8C6HLZ7"/>
<keyword evidence="2" id="KW-1185">Reference proteome</keyword>
<dbReference type="Proteomes" id="UP000694415">
    <property type="component" value="Unplaced"/>
</dbReference>
<evidence type="ECO:0000313" key="2">
    <source>
        <dbReference type="Proteomes" id="UP000694415"/>
    </source>
</evidence>
<organism evidence="1 2">
    <name type="scientific">Mus spicilegus</name>
    <name type="common">Mound-building mouse</name>
    <dbReference type="NCBI Taxonomy" id="10103"/>
    <lineage>
        <taxon>Eukaryota</taxon>
        <taxon>Metazoa</taxon>
        <taxon>Chordata</taxon>
        <taxon>Craniata</taxon>
        <taxon>Vertebrata</taxon>
        <taxon>Euteleostomi</taxon>
        <taxon>Mammalia</taxon>
        <taxon>Eutheria</taxon>
        <taxon>Euarchontoglires</taxon>
        <taxon>Glires</taxon>
        <taxon>Rodentia</taxon>
        <taxon>Myomorpha</taxon>
        <taxon>Muroidea</taxon>
        <taxon>Muridae</taxon>
        <taxon>Murinae</taxon>
        <taxon>Mus</taxon>
        <taxon>Mus</taxon>
    </lineage>
</organism>